<protein>
    <submittedName>
        <fullName evidence="1">Uncharacterized protein</fullName>
    </submittedName>
</protein>
<proteinExistence type="predicted"/>
<dbReference type="Proteomes" id="UP000885664">
    <property type="component" value="Unassembled WGS sequence"/>
</dbReference>
<comment type="caution">
    <text evidence="1">The sequence shown here is derived from an EMBL/GenBank/DDBJ whole genome shotgun (WGS) entry which is preliminary data.</text>
</comment>
<organism evidence="1">
    <name type="scientific">Fervidicoccus fontis</name>
    <dbReference type="NCBI Taxonomy" id="683846"/>
    <lineage>
        <taxon>Archaea</taxon>
        <taxon>Thermoproteota</taxon>
        <taxon>Thermoprotei</taxon>
        <taxon>Fervidicoccales</taxon>
        <taxon>Fervidicoccaceae</taxon>
        <taxon>Fervidicoccus</taxon>
    </lineage>
</organism>
<evidence type="ECO:0000313" key="1">
    <source>
        <dbReference type="EMBL" id="HEU97711.1"/>
    </source>
</evidence>
<reference evidence="1" key="1">
    <citation type="journal article" date="2020" name="mSystems">
        <title>Genome- and Community-Level Interaction Insights into Carbon Utilization and Element Cycling Functions of Hydrothermarchaeota in Hydrothermal Sediment.</title>
        <authorList>
            <person name="Zhou Z."/>
            <person name="Liu Y."/>
            <person name="Xu W."/>
            <person name="Pan J."/>
            <person name="Luo Z.H."/>
            <person name="Li M."/>
        </authorList>
    </citation>
    <scope>NUCLEOTIDE SEQUENCE [LARGE SCALE GENOMIC DNA]</scope>
    <source>
        <strain evidence="1">SpSt-1259</strain>
    </source>
</reference>
<dbReference type="AlphaFoldDB" id="A0A7C2YJL5"/>
<sequence>MAISEPIGHDGGENSEVLERFRAMLTKEANETRKEAISTAKLAITIYKSGEKELALLVIRESMRIAKSYIELAEKVGENDDKAYDLLVGIETIEELIKNNEKADYLRGILEEIS</sequence>
<gene>
    <name evidence="1" type="ORF">ENO36_02500</name>
</gene>
<dbReference type="EMBL" id="DSFE01000054">
    <property type="protein sequence ID" value="HEU97711.1"/>
    <property type="molecule type" value="Genomic_DNA"/>
</dbReference>
<name>A0A7C2YJL5_9CREN</name>
<accession>A0A7C2YJL5</accession>